<gene>
    <name evidence="3" type="ORF">ENP94_02550</name>
    <name evidence="4" type="ORF">ENS16_01955</name>
</gene>
<dbReference type="InterPro" id="IPR001667">
    <property type="entry name" value="DDH_dom"/>
</dbReference>
<proteinExistence type="predicted"/>
<dbReference type="Gene3D" id="3.10.310.30">
    <property type="match status" value="1"/>
</dbReference>
<evidence type="ECO:0008006" key="5">
    <source>
        <dbReference type="Google" id="ProtNLM"/>
    </source>
</evidence>
<dbReference type="SUPFAM" id="SSF64182">
    <property type="entry name" value="DHH phosphoesterases"/>
    <property type="match status" value="1"/>
</dbReference>
<evidence type="ECO:0000313" key="4">
    <source>
        <dbReference type="EMBL" id="HFJ53440.1"/>
    </source>
</evidence>
<dbReference type="PANTHER" id="PTHR30255">
    <property type="entry name" value="SINGLE-STRANDED-DNA-SPECIFIC EXONUCLEASE RECJ"/>
    <property type="match status" value="1"/>
</dbReference>
<dbReference type="InterPro" id="IPR051673">
    <property type="entry name" value="SSDNA_exonuclease_RecJ"/>
</dbReference>
<comment type="caution">
    <text evidence="3">The sequence shown here is derived from an EMBL/GenBank/DDBJ whole genome shotgun (WGS) entry which is preliminary data.</text>
</comment>
<dbReference type="Pfam" id="PF01368">
    <property type="entry name" value="DHH"/>
    <property type="match status" value="1"/>
</dbReference>
<dbReference type="EMBL" id="DSLG01000003">
    <property type="protein sequence ID" value="HEA86871.1"/>
    <property type="molecule type" value="Genomic_DNA"/>
</dbReference>
<reference evidence="3" key="1">
    <citation type="journal article" date="2020" name="mSystems">
        <title>Genome- and Community-Level Interaction Insights into Carbon Utilization and Element Cycling Functions of Hydrothermarchaeota in Hydrothermal Sediment.</title>
        <authorList>
            <person name="Zhou Z."/>
            <person name="Liu Y."/>
            <person name="Xu W."/>
            <person name="Pan J."/>
            <person name="Luo Z.H."/>
            <person name="Li M."/>
        </authorList>
    </citation>
    <scope>NUCLEOTIDE SEQUENCE [LARGE SCALE GENOMIC DNA]</scope>
    <source>
        <strain evidence="3">SpSt-265</strain>
        <strain evidence="4">SpSt-465</strain>
    </source>
</reference>
<dbReference type="InterPro" id="IPR003156">
    <property type="entry name" value="DHHA1_dom"/>
</dbReference>
<dbReference type="InterPro" id="IPR038763">
    <property type="entry name" value="DHH_sf"/>
</dbReference>
<feature type="domain" description="DHHA1" evidence="2">
    <location>
        <begin position="348"/>
        <end position="438"/>
    </location>
</feature>
<evidence type="ECO:0000313" key="3">
    <source>
        <dbReference type="EMBL" id="HEA86871.1"/>
    </source>
</evidence>
<feature type="domain" description="DDH" evidence="1">
    <location>
        <begin position="78"/>
        <end position="234"/>
    </location>
</feature>
<dbReference type="GO" id="GO:0004527">
    <property type="term" value="F:exonuclease activity"/>
    <property type="evidence" value="ECO:0007669"/>
    <property type="project" value="UniProtKB-KW"/>
</dbReference>
<organism evidence="3">
    <name type="scientific">candidate division WOR-3 bacterium</name>
    <dbReference type="NCBI Taxonomy" id="2052148"/>
    <lineage>
        <taxon>Bacteria</taxon>
        <taxon>Bacteria division WOR-3</taxon>
    </lineage>
</organism>
<sequence>MKIWQLKPADERQIQSVAEGCGISREFARMLVVRGVTTRDDVRIWLNPRLSDLHPSELLPDFDAAVHRIQQAIAHRERILVWGHDDLDGITAVLVMVKVLSSLQANVDYHIPVKGRDKHGLDARLVAGLPAERKPGLIITVDCGISNHSDIAELRQQGVEVIVTDHHEVVMPLPPALAVVDPKRSDSEYPYGQLTGAGVALKLMMGLVAHRLGLSVTQFVSAQPELLELVTLGTVADRAPLTGENRILVKLGFDRLMKTRLPALRAVLDNLREGNEPLTVSTFLTELLPLFAAANGSEGVRKFLSRDLAEVQAWVKELTVRSQEWRQEAERTFQLAQAHVRLGDGILFVQHPELSLRALGFSAARLKDRYQVPAIVIGRRDDVWVGECRGIEGVDLMELLRAHRNFFIDFGGHKKAAGFTISPDRVDEFIVSAERFAHENFAGRIMPENQLTADAELPLSRFNTEICRLAPFGEGNPEPVLISEPVRLIPQEKGFVPETRPDLILCCRRGGMEIQPEISYSVLYSVDDLCRLWLVDLQPV</sequence>
<dbReference type="Pfam" id="PF02272">
    <property type="entry name" value="DHHA1"/>
    <property type="match status" value="1"/>
</dbReference>
<dbReference type="AlphaFoldDB" id="A0A7C1T0S3"/>
<name>A0A7C1T0S3_UNCW3</name>
<dbReference type="GO" id="GO:0003676">
    <property type="term" value="F:nucleic acid binding"/>
    <property type="evidence" value="ECO:0007669"/>
    <property type="project" value="InterPro"/>
</dbReference>
<accession>A0A7C1T0S3</accession>
<dbReference type="Gene3D" id="3.90.1640.30">
    <property type="match status" value="1"/>
</dbReference>
<dbReference type="EMBL" id="DSTU01000003">
    <property type="protein sequence ID" value="HFJ53440.1"/>
    <property type="molecule type" value="Genomic_DNA"/>
</dbReference>
<evidence type="ECO:0000259" key="1">
    <source>
        <dbReference type="Pfam" id="PF01368"/>
    </source>
</evidence>
<evidence type="ECO:0000259" key="2">
    <source>
        <dbReference type="Pfam" id="PF02272"/>
    </source>
</evidence>
<protein>
    <recommendedName>
        <fullName evidence="5">Single-stranded-DNA-specific exonuclease RecJ</fullName>
    </recommendedName>
</protein>
<dbReference type="PANTHER" id="PTHR30255:SF2">
    <property type="entry name" value="SINGLE-STRANDED-DNA-SPECIFIC EXONUCLEASE RECJ"/>
    <property type="match status" value="1"/>
</dbReference>